<dbReference type="Gene3D" id="2.30.30.940">
    <property type="match status" value="1"/>
</dbReference>
<dbReference type="PANTHER" id="PTHR43788">
    <property type="entry name" value="DNA2/NAM7 HELICASE FAMILY MEMBER"/>
    <property type="match status" value="1"/>
</dbReference>
<keyword evidence="1" id="KW-0547">Nucleotide-binding</keyword>
<dbReference type="CDD" id="cd17933">
    <property type="entry name" value="DEXSc_RecD-like"/>
    <property type="match status" value="1"/>
</dbReference>
<evidence type="ECO:0000313" key="5">
    <source>
        <dbReference type="EMBL" id="KGK09331.1"/>
    </source>
</evidence>
<accession>A0A099LPI7</accession>
<dbReference type="eggNOG" id="COG0507">
    <property type="taxonomic scope" value="Bacteria"/>
</dbReference>
<comment type="caution">
    <text evidence="5">The sequence shown here is derived from an EMBL/GenBank/DDBJ whole genome shotgun (WGS) entry which is preliminary data.</text>
</comment>
<evidence type="ECO:0000259" key="3">
    <source>
        <dbReference type="Pfam" id="PF13538"/>
    </source>
</evidence>
<dbReference type="PANTHER" id="PTHR43788:SF6">
    <property type="entry name" value="DNA HELICASE B"/>
    <property type="match status" value="1"/>
</dbReference>
<evidence type="ECO:0000256" key="1">
    <source>
        <dbReference type="ARBA" id="ARBA00022741"/>
    </source>
</evidence>
<dbReference type="GO" id="GO:0003678">
    <property type="term" value="F:DNA helicase activity"/>
    <property type="evidence" value="ECO:0007669"/>
    <property type="project" value="UniProtKB-ARBA"/>
</dbReference>
<name>A0A099LPI7_9VIBR</name>
<feature type="domain" description="ATP-dependent RecD2 DNA helicase-like helix-hairpin-helix" evidence="4">
    <location>
        <begin position="177"/>
        <end position="265"/>
    </location>
</feature>
<dbReference type="AlphaFoldDB" id="A0A099LPI7"/>
<dbReference type="Gene3D" id="1.10.10.2220">
    <property type="match status" value="1"/>
</dbReference>
<dbReference type="GeneID" id="43685212"/>
<dbReference type="Pfam" id="PF13604">
    <property type="entry name" value="AAA_30"/>
    <property type="match status" value="1"/>
</dbReference>
<dbReference type="InterPro" id="IPR029493">
    <property type="entry name" value="RecD2-like_HHH"/>
</dbReference>
<dbReference type="EMBL" id="JMCG01000002">
    <property type="protein sequence ID" value="KGK09331.1"/>
    <property type="molecule type" value="Genomic_DNA"/>
</dbReference>
<gene>
    <name evidence="5" type="ORF">EA26_19230</name>
</gene>
<sequence length="768" mass="86733">MRNTEPKHHQEWKEFEGLLRIVRVENKDAGWFQATCTLIDDTGEILDRDGLYYLDASHQWMEHFVEVGQIWMIEQGMMWSRLLTTQDGYARTSYTIEPKVVSICRPSGKSLMWHFTNCQWYPGIGEKKAESLISTLSDASGYQSLYEALDNRLVERLVSAPLITQWDAEVLIKGWERQSSKQVLKWLEDKQIEPSLACKVFAFHGKNAVDAIEADPYCLTSFNMPWREVDKLAQLKFGIARDDERRLQAAVTEVLWGAFNDHGHTKVELPYFLHNMKCYIGDDLEKWVTAYIGMIEQSRGIVRGNYIHAFEPAVMEMMVANRIADLVCIDYQSPLSIGAILSVIRDFEHKQGFKLTKEQKEAVSRTVSTPFSIITGGAGVGKTTVLKALYALYDAAGFKRVQLALSGRAVQRMSEATGEHATTIAGHLYHFNWDKVNKDVLKKMVVVVDEASMVDLHTMYRLVDNVPSEVHLVLIGDPFQLPPIGGGLVLHELVDRPYLPVSHLTEVKRTAIDSSIPLVSGDVRKGRVPSYLGNNVEFHKVDSDQIVDRAINEYMRDIESSQILCSTNTMVGRVNIKAQKQLNPNGVVLPYIVEGQRYDSEVRLNDPVICVANLYHQEYDLRNGSMGRIVEVYDEPRTFEVKHSNRSKQSRLMTSYGRARWDNDSGAGFDTELPLEVIEKLRLAYAITVHKAQGSQFKRVIFAAIDGRNLDRTLVYTAITRASQHVVVMGDIDAVREAIMRPPSATHRLVGLGGFLDEVVGGISFIAS</sequence>
<keyword evidence="2" id="KW-0067">ATP-binding</keyword>
<dbReference type="InterPro" id="IPR050534">
    <property type="entry name" value="Coronavir_polyprotein_1ab"/>
</dbReference>
<proteinExistence type="predicted"/>
<reference evidence="5 6" key="1">
    <citation type="submission" date="2014-04" db="EMBL/GenBank/DDBJ databases">
        <title>Genome sequencing of Vibrio navarrensis strains.</title>
        <authorList>
            <person name="Gladney L.M."/>
            <person name="Katz L.S."/>
            <person name="Marino-Ramirez L."/>
            <person name="Jordan I.K."/>
        </authorList>
    </citation>
    <scope>NUCLEOTIDE SEQUENCE [LARGE SCALE GENOMIC DNA]</scope>
    <source>
        <strain evidence="5 6">ATCC 51183</strain>
    </source>
</reference>
<keyword evidence="6" id="KW-1185">Reference proteome</keyword>
<evidence type="ECO:0000259" key="4">
    <source>
        <dbReference type="Pfam" id="PF14490"/>
    </source>
</evidence>
<feature type="domain" description="UvrD-like helicase C-terminal" evidence="3">
    <location>
        <begin position="683"/>
        <end position="729"/>
    </location>
</feature>
<dbReference type="RefSeq" id="WP_039430625.1">
    <property type="nucleotide sequence ID" value="NZ_CP061845.1"/>
</dbReference>
<dbReference type="Pfam" id="PF14490">
    <property type="entry name" value="HHH_RecD2"/>
    <property type="match status" value="1"/>
</dbReference>
<evidence type="ECO:0008006" key="7">
    <source>
        <dbReference type="Google" id="ProtNLM"/>
    </source>
</evidence>
<dbReference type="GO" id="GO:0005524">
    <property type="term" value="F:ATP binding"/>
    <property type="evidence" value="ECO:0007669"/>
    <property type="project" value="UniProtKB-KW"/>
</dbReference>
<protein>
    <recommendedName>
        <fullName evidence="7">Exonuclease V subunit alpha</fullName>
    </recommendedName>
</protein>
<dbReference type="InterPro" id="IPR027417">
    <property type="entry name" value="P-loop_NTPase"/>
</dbReference>
<dbReference type="STRING" id="29495.EA26_19230"/>
<organism evidence="5 6">
    <name type="scientific">Vibrio navarrensis</name>
    <dbReference type="NCBI Taxonomy" id="29495"/>
    <lineage>
        <taxon>Bacteria</taxon>
        <taxon>Pseudomonadati</taxon>
        <taxon>Pseudomonadota</taxon>
        <taxon>Gammaproteobacteria</taxon>
        <taxon>Vibrionales</taxon>
        <taxon>Vibrionaceae</taxon>
        <taxon>Vibrio</taxon>
    </lineage>
</organism>
<dbReference type="Gene3D" id="3.40.50.300">
    <property type="entry name" value="P-loop containing nucleotide triphosphate hydrolases"/>
    <property type="match status" value="2"/>
</dbReference>
<evidence type="ECO:0000256" key="2">
    <source>
        <dbReference type="ARBA" id="ARBA00022840"/>
    </source>
</evidence>
<dbReference type="Pfam" id="PF13538">
    <property type="entry name" value="UvrD_C_2"/>
    <property type="match status" value="1"/>
</dbReference>
<dbReference type="InterPro" id="IPR027785">
    <property type="entry name" value="UvrD-like_helicase_C"/>
</dbReference>
<evidence type="ECO:0000313" key="6">
    <source>
        <dbReference type="Proteomes" id="UP000029994"/>
    </source>
</evidence>
<dbReference type="Proteomes" id="UP000029994">
    <property type="component" value="Unassembled WGS sequence"/>
</dbReference>
<dbReference type="CDD" id="cd18809">
    <property type="entry name" value="SF1_C_RecD"/>
    <property type="match status" value="1"/>
</dbReference>
<dbReference type="SUPFAM" id="SSF52540">
    <property type="entry name" value="P-loop containing nucleoside triphosphate hydrolases"/>
    <property type="match status" value="2"/>
</dbReference>